<comment type="subunit">
    <text evidence="2 6">Heterotrimer of A, B and C subunits.</text>
</comment>
<dbReference type="HAMAP" id="MF_00122">
    <property type="entry name" value="GatC"/>
    <property type="match status" value="1"/>
</dbReference>
<dbReference type="GO" id="GO:0070681">
    <property type="term" value="P:glutaminyl-tRNAGln biosynthesis via transamidation"/>
    <property type="evidence" value="ECO:0007669"/>
    <property type="project" value="TreeGrafter"/>
</dbReference>
<proteinExistence type="inferred from homology"/>
<dbReference type="InterPro" id="IPR003837">
    <property type="entry name" value="GatC"/>
</dbReference>
<evidence type="ECO:0000256" key="4">
    <source>
        <dbReference type="ARBA" id="ARBA00047380"/>
    </source>
</evidence>
<dbReference type="GO" id="GO:0006412">
    <property type="term" value="P:translation"/>
    <property type="evidence" value="ECO:0007669"/>
    <property type="project" value="UniProtKB-UniRule"/>
</dbReference>
<evidence type="ECO:0000256" key="5">
    <source>
        <dbReference type="ARBA" id="ARBA00047913"/>
    </source>
</evidence>
<dbReference type="AlphaFoldDB" id="A0A926N756"/>
<reference evidence="7" key="1">
    <citation type="submission" date="2020-09" db="EMBL/GenBank/DDBJ databases">
        <title>A novel bacterium of genus Hazenella, isolated from South China Sea.</title>
        <authorList>
            <person name="Huang H."/>
            <person name="Mo K."/>
            <person name="Hu Y."/>
        </authorList>
    </citation>
    <scope>NUCLEOTIDE SEQUENCE</scope>
    <source>
        <strain evidence="7">IB182357</strain>
    </source>
</reference>
<evidence type="ECO:0000256" key="3">
    <source>
        <dbReference type="ARBA" id="ARBA00024799"/>
    </source>
</evidence>
<dbReference type="Proteomes" id="UP000661691">
    <property type="component" value="Unassembled WGS sequence"/>
</dbReference>
<evidence type="ECO:0000256" key="6">
    <source>
        <dbReference type="HAMAP-Rule" id="MF_00122"/>
    </source>
</evidence>
<dbReference type="InterPro" id="IPR036113">
    <property type="entry name" value="Asp/Glu-ADT_sf_sub_c"/>
</dbReference>
<dbReference type="GO" id="GO:0005524">
    <property type="term" value="F:ATP binding"/>
    <property type="evidence" value="ECO:0007669"/>
    <property type="project" value="UniProtKB-KW"/>
</dbReference>
<protein>
    <recommendedName>
        <fullName evidence="6">Aspartyl/glutamyl-tRNA(Asn/Gln) amidotransferase subunit C</fullName>
        <shortName evidence="6">Asp/Glu-ADT subunit C</shortName>
        <ecNumber evidence="6">6.3.5.-</ecNumber>
    </recommendedName>
</protein>
<keyword evidence="6" id="KW-0648">Protein biosynthesis</keyword>
<organism evidence="7 8">
    <name type="scientific">Polycladospora coralii</name>
    <dbReference type="NCBI Taxonomy" id="2771432"/>
    <lineage>
        <taxon>Bacteria</taxon>
        <taxon>Bacillati</taxon>
        <taxon>Bacillota</taxon>
        <taxon>Bacilli</taxon>
        <taxon>Bacillales</taxon>
        <taxon>Thermoactinomycetaceae</taxon>
        <taxon>Polycladospora</taxon>
    </lineage>
</organism>
<dbReference type="GO" id="GO:0006450">
    <property type="term" value="P:regulation of translational fidelity"/>
    <property type="evidence" value="ECO:0007669"/>
    <property type="project" value="InterPro"/>
</dbReference>
<keyword evidence="8" id="KW-1185">Reference proteome</keyword>
<keyword evidence="6" id="KW-0067">ATP-binding</keyword>
<dbReference type="EMBL" id="JACXAH010000001">
    <property type="protein sequence ID" value="MBD1370762.1"/>
    <property type="molecule type" value="Genomic_DNA"/>
</dbReference>
<dbReference type="PANTHER" id="PTHR15004">
    <property type="entry name" value="GLUTAMYL-TRNA(GLN) AMIDOTRANSFERASE SUBUNIT C, MITOCHONDRIAL"/>
    <property type="match status" value="1"/>
</dbReference>
<dbReference type="Pfam" id="PF02686">
    <property type="entry name" value="GatC"/>
    <property type="match status" value="1"/>
</dbReference>
<keyword evidence="6" id="KW-0547">Nucleotide-binding</keyword>
<comment type="function">
    <text evidence="3 6">Allows the formation of correctly charged Asn-tRNA(Asn) or Gln-tRNA(Gln) through the transamidation of misacylated Asp-tRNA(Asn) or Glu-tRNA(Gln) in organisms which lack either or both of asparaginyl-tRNA or glutaminyl-tRNA synthetases. The reaction takes place in the presence of glutamine and ATP through an activated phospho-Asp-tRNA(Asn) or phospho-Glu-tRNA(Gln).</text>
</comment>
<dbReference type="GO" id="GO:0050567">
    <property type="term" value="F:glutaminyl-tRNA synthase (glutamine-hydrolyzing) activity"/>
    <property type="evidence" value="ECO:0007669"/>
    <property type="project" value="UniProtKB-UniRule"/>
</dbReference>
<dbReference type="Gene3D" id="1.10.20.60">
    <property type="entry name" value="Glu-tRNAGln amidotransferase C subunit, N-terminal domain"/>
    <property type="match status" value="1"/>
</dbReference>
<dbReference type="EC" id="6.3.5.-" evidence="6"/>
<evidence type="ECO:0000313" key="7">
    <source>
        <dbReference type="EMBL" id="MBD1370762.1"/>
    </source>
</evidence>
<accession>A0A926N756</accession>
<sequence>MSIQKEDVYKVAALARLKLSEQEAIQYTNQLNDILQFAEKLNELDTTDVKPTSHVIPVSNVMRTDEVKTSLSQERALFNAPDQQDGFVKVPPVFEEE</sequence>
<dbReference type="PANTHER" id="PTHR15004:SF0">
    <property type="entry name" value="GLUTAMYL-TRNA(GLN) AMIDOTRANSFERASE SUBUNIT C, MITOCHONDRIAL"/>
    <property type="match status" value="1"/>
</dbReference>
<comment type="catalytic activity">
    <reaction evidence="5 6">
        <text>L-glutamyl-tRNA(Gln) + L-glutamine + ATP + H2O = L-glutaminyl-tRNA(Gln) + L-glutamate + ADP + phosphate + H(+)</text>
        <dbReference type="Rhea" id="RHEA:17521"/>
        <dbReference type="Rhea" id="RHEA-COMP:9681"/>
        <dbReference type="Rhea" id="RHEA-COMP:9684"/>
        <dbReference type="ChEBI" id="CHEBI:15377"/>
        <dbReference type="ChEBI" id="CHEBI:15378"/>
        <dbReference type="ChEBI" id="CHEBI:29985"/>
        <dbReference type="ChEBI" id="CHEBI:30616"/>
        <dbReference type="ChEBI" id="CHEBI:43474"/>
        <dbReference type="ChEBI" id="CHEBI:58359"/>
        <dbReference type="ChEBI" id="CHEBI:78520"/>
        <dbReference type="ChEBI" id="CHEBI:78521"/>
        <dbReference type="ChEBI" id="CHEBI:456216"/>
    </reaction>
</comment>
<evidence type="ECO:0000313" key="8">
    <source>
        <dbReference type="Proteomes" id="UP000661691"/>
    </source>
</evidence>
<dbReference type="RefSeq" id="WP_191139326.1">
    <property type="nucleotide sequence ID" value="NZ_JACXAG020000002.1"/>
</dbReference>
<keyword evidence="6" id="KW-0436">Ligase</keyword>
<evidence type="ECO:0000256" key="2">
    <source>
        <dbReference type="ARBA" id="ARBA00011123"/>
    </source>
</evidence>
<dbReference type="NCBIfam" id="TIGR00135">
    <property type="entry name" value="gatC"/>
    <property type="match status" value="1"/>
</dbReference>
<gene>
    <name evidence="6 7" type="primary">gatC</name>
    <name evidence="7" type="ORF">IC620_00105</name>
</gene>
<evidence type="ECO:0000256" key="1">
    <source>
        <dbReference type="ARBA" id="ARBA00010757"/>
    </source>
</evidence>
<comment type="similarity">
    <text evidence="1 6">Belongs to the GatC family.</text>
</comment>
<dbReference type="SUPFAM" id="SSF141000">
    <property type="entry name" value="Glu-tRNAGln amidotransferase C subunit"/>
    <property type="match status" value="1"/>
</dbReference>
<name>A0A926N756_9BACL</name>
<comment type="catalytic activity">
    <reaction evidence="4 6">
        <text>L-aspartyl-tRNA(Asn) + L-glutamine + ATP + H2O = L-asparaginyl-tRNA(Asn) + L-glutamate + ADP + phosphate + 2 H(+)</text>
        <dbReference type="Rhea" id="RHEA:14513"/>
        <dbReference type="Rhea" id="RHEA-COMP:9674"/>
        <dbReference type="Rhea" id="RHEA-COMP:9677"/>
        <dbReference type="ChEBI" id="CHEBI:15377"/>
        <dbReference type="ChEBI" id="CHEBI:15378"/>
        <dbReference type="ChEBI" id="CHEBI:29985"/>
        <dbReference type="ChEBI" id="CHEBI:30616"/>
        <dbReference type="ChEBI" id="CHEBI:43474"/>
        <dbReference type="ChEBI" id="CHEBI:58359"/>
        <dbReference type="ChEBI" id="CHEBI:78515"/>
        <dbReference type="ChEBI" id="CHEBI:78516"/>
        <dbReference type="ChEBI" id="CHEBI:456216"/>
    </reaction>
</comment>
<comment type="caution">
    <text evidence="7">The sequence shown here is derived from an EMBL/GenBank/DDBJ whole genome shotgun (WGS) entry which is preliminary data.</text>
</comment>